<evidence type="ECO:0000256" key="4">
    <source>
        <dbReference type="ARBA" id="ARBA00022832"/>
    </source>
</evidence>
<protein>
    <recommendedName>
        <fullName evidence="8">4'-phosphopantetheinyl transferase domain-containing protein</fullName>
    </recommendedName>
</protein>
<gene>
    <name evidence="9" type="ORF">K7432_013031</name>
</gene>
<proteinExistence type="inferred from homology"/>
<evidence type="ECO:0000259" key="8">
    <source>
        <dbReference type="Pfam" id="PF01648"/>
    </source>
</evidence>
<dbReference type="SUPFAM" id="SSF56214">
    <property type="entry name" value="4'-phosphopantetheinyl transferase"/>
    <property type="match status" value="1"/>
</dbReference>
<keyword evidence="1" id="KW-0444">Lipid biosynthesis</keyword>
<evidence type="ECO:0000256" key="5">
    <source>
        <dbReference type="ARBA" id="ARBA00022842"/>
    </source>
</evidence>
<dbReference type="InterPro" id="IPR008278">
    <property type="entry name" value="4-PPantetheinyl_Trfase_dom"/>
</dbReference>
<evidence type="ECO:0000256" key="6">
    <source>
        <dbReference type="ARBA" id="ARBA00023098"/>
    </source>
</evidence>
<reference evidence="9 10" key="1">
    <citation type="submission" date="2023-04" db="EMBL/GenBank/DDBJ databases">
        <title>Genome of Basidiobolus ranarum AG-B5.</title>
        <authorList>
            <person name="Stajich J.E."/>
            <person name="Carter-House D."/>
            <person name="Gryganskyi A."/>
        </authorList>
    </citation>
    <scope>NUCLEOTIDE SEQUENCE [LARGE SCALE GENOMIC DNA]</scope>
    <source>
        <strain evidence="9 10">AG-B5</strain>
    </source>
</reference>
<keyword evidence="10" id="KW-1185">Reference proteome</keyword>
<evidence type="ECO:0000256" key="2">
    <source>
        <dbReference type="ARBA" id="ARBA00022679"/>
    </source>
</evidence>
<accession>A0ABR2WJZ5</accession>
<dbReference type="EMBL" id="JASJQH010001214">
    <property type="protein sequence ID" value="KAK9761801.1"/>
    <property type="molecule type" value="Genomic_DNA"/>
</dbReference>
<dbReference type="NCBIfam" id="TIGR00556">
    <property type="entry name" value="pantethn_trn"/>
    <property type="match status" value="1"/>
</dbReference>
<dbReference type="Proteomes" id="UP001479436">
    <property type="component" value="Unassembled WGS sequence"/>
</dbReference>
<evidence type="ECO:0000256" key="7">
    <source>
        <dbReference type="ARBA" id="ARBA00023160"/>
    </source>
</evidence>
<organism evidence="9 10">
    <name type="scientific">Basidiobolus ranarum</name>
    <dbReference type="NCBI Taxonomy" id="34480"/>
    <lineage>
        <taxon>Eukaryota</taxon>
        <taxon>Fungi</taxon>
        <taxon>Fungi incertae sedis</taxon>
        <taxon>Zoopagomycota</taxon>
        <taxon>Entomophthoromycotina</taxon>
        <taxon>Basidiobolomycetes</taxon>
        <taxon>Basidiobolales</taxon>
        <taxon>Basidiobolaceae</taxon>
        <taxon>Basidiobolus</taxon>
    </lineage>
</organism>
<dbReference type="InterPro" id="IPR004568">
    <property type="entry name" value="Ppantetheine-prot_Trfase_dom"/>
</dbReference>
<name>A0ABR2WJZ5_9FUNG</name>
<dbReference type="Pfam" id="PF01648">
    <property type="entry name" value="ACPS"/>
    <property type="match status" value="1"/>
</dbReference>
<feature type="domain" description="4'-phosphopantetheinyl transferase" evidence="8">
    <location>
        <begin position="4"/>
        <end position="126"/>
    </location>
</feature>
<dbReference type="InterPro" id="IPR037143">
    <property type="entry name" value="4-PPantetheinyl_Trfase_dom_sf"/>
</dbReference>
<comment type="caution">
    <text evidence="9">The sequence shown here is derived from an EMBL/GenBank/DDBJ whole genome shotgun (WGS) entry which is preliminary data.</text>
</comment>
<keyword evidence="5" id="KW-0460">Magnesium</keyword>
<keyword evidence="3" id="KW-0479">Metal-binding</keyword>
<keyword evidence="7" id="KW-0275">Fatty acid biosynthesis</keyword>
<dbReference type="InterPro" id="IPR002582">
    <property type="entry name" value="ACPS"/>
</dbReference>
<keyword evidence="4" id="KW-0276">Fatty acid metabolism</keyword>
<keyword evidence="6" id="KW-0443">Lipid metabolism</keyword>
<evidence type="ECO:0000256" key="1">
    <source>
        <dbReference type="ARBA" id="ARBA00022516"/>
    </source>
</evidence>
<sequence>MIIGIGVDLVHLPRIQKLLTKNPYACLNFARRVLSPVELTEFQDISPQVDKDQHKVDDEVVKYLGTRFAIKEATYKALFPQEKLTWDEVTVYKVDGKPYLDILDAETRGIKSSHVSVSHDGEYAIAQVLLEGEKV</sequence>
<evidence type="ECO:0000313" key="10">
    <source>
        <dbReference type="Proteomes" id="UP001479436"/>
    </source>
</evidence>
<keyword evidence="2" id="KW-0808">Transferase</keyword>
<dbReference type="HAMAP" id="MF_00101">
    <property type="entry name" value="AcpS"/>
    <property type="match status" value="1"/>
</dbReference>
<evidence type="ECO:0000313" key="9">
    <source>
        <dbReference type="EMBL" id="KAK9761801.1"/>
    </source>
</evidence>
<dbReference type="NCBIfam" id="TIGR00516">
    <property type="entry name" value="acpS"/>
    <property type="match status" value="1"/>
</dbReference>
<dbReference type="Gene3D" id="3.90.470.20">
    <property type="entry name" value="4'-phosphopantetheinyl transferase domain"/>
    <property type="match status" value="1"/>
</dbReference>
<evidence type="ECO:0000256" key="3">
    <source>
        <dbReference type="ARBA" id="ARBA00022723"/>
    </source>
</evidence>